<evidence type="ECO:0000256" key="5">
    <source>
        <dbReference type="ARBA" id="ARBA00023136"/>
    </source>
</evidence>
<feature type="transmembrane region" description="Helical" evidence="6">
    <location>
        <begin position="247"/>
        <end position="267"/>
    </location>
</feature>
<gene>
    <name evidence="7" type="ordered locus">Tph_c02710</name>
</gene>
<dbReference type="Pfam" id="PF13440">
    <property type="entry name" value="Polysacc_synt_3"/>
    <property type="match status" value="1"/>
</dbReference>
<organism evidence="7 8">
    <name type="scientific">Thermacetogenium phaeum (strain ATCC BAA-254 / DSM 26808 / PB)</name>
    <dbReference type="NCBI Taxonomy" id="1089553"/>
    <lineage>
        <taxon>Bacteria</taxon>
        <taxon>Bacillati</taxon>
        <taxon>Bacillota</taxon>
        <taxon>Clostridia</taxon>
        <taxon>Thermoanaerobacterales</taxon>
        <taxon>Thermoanaerobacteraceae</taxon>
        <taxon>Thermacetogenium</taxon>
    </lineage>
</organism>
<dbReference type="OrthoDB" id="3249502at2"/>
<evidence type="ECO:0000313" key="7">
    <source>
        <dbReference type="EMBL" id="AFV10518.1"/>
    </source>
</evidence>
<feature type="transmembrane region" description="Helical" evidence="6">
    <location>
        <begin position="77"/>
        <end position="101"/>
    </location>
</feature>
<feature type="transmembrane region" description="Helical" evidence="6">
    <location>
        <begin position="107"/>
        <end position="126"/>
    </location>
</feature>
<feature type="transmembrane region" description="Helical" evidence="6">
    <location>
        <begin position="204"/>
        <end position="221"/>
    </location>
</feature>
<feature type="transmembrane region" description="Helical" evidence="6">
    <location>
        <begin position="413"/>
        <end position="432"/>
    </location>
</feature>
<feature type="transmembrane region" description="Helical" evidence="6">
    <location>
        <begin position="324"/>
        <end position="342"/>
    </location>
</feature>
<keyword evidence="2" id="KW-1003">Cell membrane</keyword>
<name>K4LCN4_THEPS</name>
<feature type="transmembrane region" description="Helical" evidence="6">
    <location>
        <begin position="39"/>
        <end position="57"/>
    </location>
</feature>
<keyword evidence="3 6" id="KW-0812">Transmembrane</keyword>
<protein>
    <submittedName>
        <fullName evidence="7">Polysaccharide biosynthesis protein</fullName>
    </submittedName>
</protein>
<sequence>MLIKNTLLYLVARGVPGIINFLAIAIYTRLLSPEEFGKYTLVIAWVSLCNVVLFQWLRQGLFRFLPAHLNKNRPSLLTTILTAFIGLSLFVGIINFILIIFLPENGLRILLAVGFILLISEAWHELNLTFLSTKLEPLRYGIMSLSKAVIALLVGWYLASKGYGAFGLLYGLIIGLLIPTINNIYREWRKINFTFFDRSIIQNILSYGLPLTATFALNFIVSSSDRIMLGWLVSTEAAGLYAAGYDLANQTLVMLMMVVNLAAYPLALWSLEQKGYNVAQIQLKKNGILLLAVAMPAAAGLVILAPNIAGVMLGESFRKTAAEIIPLISLGALCMGLKAYYFDLCFQLGRRTQGQMFVSLASAILNLILNLWWIPLIGIYGAAYATICSYLLGLILSIKIGRKIFYMPFPGTDVFKLFLATAGMSIVLWPMADWRGTGALIAQILAGVIIYGLLFLITNVMDSRKRVLKAIKIANRLN</sequence>
<keyword evidence="8" id="KW-1185">Reference proteome</keyword>
<dbReference type="STRING" id="1089553.Tph_c02710"/>
<dbReference type="eggNOG" id="COG2244">
    <property type="taxonomic scope" value="Bacteria"/>
</dbReference>
<evidence type="ECO:0000256" key="1">
    <source>
        <dbReference type="ARBA" id="ARBA00004651"/>
    </source>
</evidence>
<feature type="transmembrane region" description="Helical" evidence="6">
    <location>
        <begin position="288"/>
        <end position="312"/>
    </location>
</feature>
<dbReference type="PANTHER" id="PTHR30250:SF11">
    <property type="entry name" value="O-ANTIGEN TRANSPORTER-RELATED"/>
    <property type="match status" value="1"/>
</dbReference>
<keyword evidence="4 6" id="KW-1133">Transmembrane helix</keyword>
<feature type="transmembrane region" description="Helical" evidence="6">
    <location>
        <begin position="354"/>
        <end position="373"/>
    </location>
</feature>
<evidence type="ECO:0000256" key="2">
    <source>
        <dbReference type="ARBA" id="ARBA00022475"/>
    </source>
</evidence>
<feature type="transmembrane region" description="Helical" evidence="6">
    <location>
        <begin position="379"/>
        <end position="401"/>
    </location>
</feature>
<feature type="transmembrane region" description="Helical" evidence="6">
    <location>
        <begin position="438"/>
        <end position="457"/>
    </location>
</feature>
<evidence type="ECO:0000256" key="6">
    <source>
        <dbReference type="SAM" id="Phobius"/>
    </source>
</evidence>
<reference evidence="7 8" key="1">
    <citation type="journal article" date="2012" name="BMC Genomics">
        <title>Genome-guided analysis of physiological and morphological traits of the fermentative acetate oxidizer Thermacetogenium phaeum.</title>
        <authorList>
            <person name="Oehler D."/>
            <person name="Poehlein A."/>
            <person name="Leimbach A."/>
            <person name="Muller N."/>
            <person name="Daniel R."/>
            <person name="Gottschalk G."/>
            <person name="Schink B."/>
        </authorList>
    </citation>
    <scope>NUCLEOTIDE SEQUENCE [LARGE SCALE GENOMIC DNA]</scope>
    <source>
        <strain evidence="8">ATCC BAA-254 / DSM 26808 / PB</strain>
    </source>
</reference>
<dbReference type="RefSeq" id="WP_015049437.1">
    <property type="nucleotide sequence ID" value="NC_018870.1"/>
</dbReference>
<dbReference type="Proteomes" id="UP000000467">
    <property type="component" value="Chromosome"/>
</dbReference>
<feature type="transmembrane region" description="Helical" evidence="6">
    <location>
        <begin position="138"/>
        <end position="159"/>
    </location>
</feature>
<dbReference type="GO" id="GO:0005886">
    <property type="term" value="C:plasma membrane"/>
    <property type="evidence" value="ECO:0007669"/>
    <property type="project" value="UniProtKB-SubCell"/>
</dbReference>
<dbReference type="AlphaFoldDB" id="K4LCN4"/>
<dbReference type="PANTHER" id="PTHR30250">
    <property type="entry name" value="PST FAMILY PREDICTED COLANIC ACID TRANSPORTER"/>
    <property type="match status" value="1"/>
</dbReference>
<dbReference type="HOGENOM" id="CLU_022017_7_3_9"/>
<feature type="transmembrane region" description="Helical" evidence="6">
    <location>
        <begin position="165"/>
        <end position="184"/>
    </location>
</feature>
<evidence type="ECO:0000256" key="3">
    <source>
        <dbReference type="ARBA" id="ARBA00022692"/>
    </source>
</evidence>
<dbReference type="KEGG" id="tpz:Tph_c02710"/>
<dbReference type="InterPro" id="IPR050833">
    <property type="entry name" value="Poly_Biosynth_Transport"/>
</dbReference>
<comment type="subcellular location">
    <subcellularLocation>
        <location evidence="1">Cell membrane</location>
        <topology evidence="1">Multi-pass membrane protein</topology>
    </subcellularLocation>
</comment>
<proteinExistence type="predicted"/>
<keyword evidence="5 6" id="KW-0472">Membrane</keyword>
<dbReference type="EMBL" id="CP003732">
    <property type="protein sequence ID" value="AFV10518.1"/>
    <property type="molecule type" value="Genomic_DNA"/>
</dbReference>
<evidence type="ECO:0000256" key="4">
    <source>
        <dbReference type="ARBA" id="ARBA00022989"/>
    </source>
</evidence>
<feature type="transmembrane region" description="Helical" evidence="6">
    <location>
        <begin position="7"/>
        <end position="27"/>
    </location>
</feature>
<accession>K4LCN4</accession>
<evidence type="ECO:0000313" key="8">
    <source>
        <dbReference type="Proteomes" id="UP000000467"/>
    </source>
</evidence>